<evidence type="ECO:0000259" key="1">
    <source>
        <dbReference type="Pfam" id="PF01796"/>
    </source>
</evidence>
<dbReference type="RefSeq" id="WP_193491670.1">
    <property type="nucleotide sequence ID" value="NZ_BAAAMC010000033.1"/>
</dbReference>
<evidence type="ECO:0000313" key="3">
    <source>
        <dbReference type="EMBL" id="GFG62305.1"/>
    </source>
</evidence>
<dbReference type="InterPro" id="IPR012340">
    <property type="entry name" value="NA-bd_OB-fold"/>
</dbReference>
<feature type="domain" description="ChsH2 C-terminal OB-fold" evidence="1">
    <location>
        <begin position="55"/>
        <end position="117"/>
    </location>
</feature>
<evidence type="ECO:0000313" key="4">
    <source>
        <dbReference type="Proteomes" id="UP000465241"/>
    </source>
</evidence>
<feature type="domain" description="ChsH2 rubredoxin-like zinc ribbon" evidence="2">
    <location>
        <begin position="18"/>
        <end position="50"/>
    </location>
</feature>
<dbReference type="Gene3D" id="6.10.30.10">
    <property type="match status" value="1"/>
</dbReference>
<dbReference type="SUPFAM" id="SSF50249">
    <property type="entry name" value="Nucleic acid-binding proteins"/>
    <property type="match status" value="1"/>
</dbReference>
<dbReference type="EMBL" id="BLKT01000003">
    <property type="protein sequence ID" value="GFG62305.1"/>
    <property type="molecule type" value="Genomic_DNA"/>
</dbReference>
<dbReference type="InterPro" id="IPR002878">
    <property type="entry name" value="ChsH2_C"/>
</dbReference>
<organism evidence="3 4">
    <name type="scientific">Mycolicibacterium murale</name>
    <dbReference type="NCBI Taxonomy" id="182220"/>
    <lineage>
        <taxon>Bacteria</taxon>
        <taxon>Bacillati</taxon>
        <taxon>Actinomycetota</taxon>
        <taxon>Actinomycetes</taxon>
        <taxon>Mycobacteriales</taxon>
        <taxon>Mycobacteriaceae</taxon>
        <taxon>Mycolicibacterium</taxon>
    </lineage>
</organism>
<accession>A0A7I9WX50</accession>
<dbReference type="PANTHER" id="PTHR34075:SF5">
    <property type="entry name" value="BLR3430 PROTEIN"/>
    <property type="match status" value="1"/>
</dbReference>
<dbReference type="Pfam" id="PF01796">
    <property type="entry name" value="OB_ChsH2_C"/>
    <property type="match status" value="1"/>
</dbReference>
<reference evidence="3 4" key="1">
    <citation type="journal article" date="2019" name="Emerg. Microbes Infect.">
        <title>Comprehensive subspecies identification of 175 nontuberculous mycobacteria species based on 7547 genomic profiles.</title>
        <authorList>
            <person name="Matsumoto Y."/>
            <person name="Kinjo T."/>
            <person name="Motooka D."/>
            <person name="Nabeya D."/>
            <person name="Jung N."/>
            <person name="Uechi K."/>
            <person name="Horii T."/>
            <person name="Iida T."/>
            <person name="Fujita J."/>
            <person name="Nakamura S."/>
        </authorList>
    </citation>
    <scope>NUCLEOTIDE SEQUENCE [LARGE SCALE GENOMIC DNA]</scope>
    <source>
        <strain evidence="3 4">JCM 13392</strain>
    </source>
</reference>
<proteinExistence type="predicted"/>
<evidence type="ECO:0000259" key="2">
    <source>
        <dbReference type="Pfam" id="PF12172"/>
    </source>
</evidence>
<sequence length="133" mass="14728">MTAYITPDHGDPISRPFWEGLTRGCLSFQHCPDCGYVRFPAAERCPECWTPGGDWHEVAAAGTVWSHTTYHRALHPALAAAVPYRVLLVELDIGPVLPGRLIGETPPQIGARVAGVFTRVTDSFTMLDWQLER</sequence>
<comment type="caution">
    <text evidence="3">The sequence shown here is derived from an EMBL/GenBank/DDBJ whole genome shotgun (WGS) entry which is preliminary data.</text>
</comment>
<dbReference type="InterPro" id="IPR052513">
    <property type="entry name" value="Thioester_dehydratase-like"/>
</dbReference>
<name>A0A7I9WX50_9MYCO</name>
<evidence type="ECO:0008006" key="5">
    <source>
        <dbReference type="Google" id="ProtNLM"/>
    </source>
</evidence>
<dbReference type="InterPro" id="IPR022002">
    <property type="entry name" value="ChsH2_Znr"/>
</dbReference>
<dbReference type="Proteomes" id="UP000465241">
    <property type="component" value="Unassembled WGS sequence"/>
</dbReference>
<dbReference type="PANTHER" id="PTHR34075">
    <property type="entry name" value="BLR3430 PROTEIN"/>
    <property type="match status" value="1"/>
</dbReference>
<dbReference type="AlphaFoldDB" id="A0A7I9WX50"/>
<keyword evidence="4" id="KW-1185">Reference proteome</keyword>
<dbReference type="Pfam" id="PF12172">
    <property type="entry name" value="zf-ChsH2"/>
    <property type="match status" value="1"/>
</dbReference>
<protein>
    <recommendedName>
        <fullName evidence="5">DNA-binding protein</fullName>
    </recommendedName>
</protein>
<gene>
    <name evidence="3" type="ORF">MMUR_64410</name>
</gene>